<dbReference type="Gene3D" id="1.10.10.10">
    <property type="entry name" value="Winged helix-like DNA-binding domain superfamily/Winged helix DNA-binding domain"/>
    <property type="match status" value="1"/>
</dbReference>
<evidence type="ECO:0000259" key="5">
    <source>
        <dbReference type="PROSITE" id="PS50931"/>
    </source>
</evidence>
<feature type="domain" description="HTH lysR-type" evidence="5">
    <location>
        <begin position="9"/>
        <end position="66"/>
    </location>
</feature>
<evidence type="ECO:0000313" key="7">
    <source>
        <dbReference type="Proteomes" id="UP001207582"/>
    </source>
</evidence>
<dbReference type="InterPro" id="IPR036390">
    <property type="entry name" value="WH_DNA-bd_sf"/>
</dbReference>
<name>A0ABT3J7L8_9RHOB</name>
<evidence type="ECO:0000313" key="6">
    <source>
        <dbReference type="EMBL" id="MCW3783680.1"/>
    </source>
</evidence>
<sequence>MADSISKVITLRGLEVFDELARTGSLQETARKLGLSPPAASQQLRNLEAALGVDLVDHGRRPLEPTRAGRAYLSHARAALAHLRQGAAELSLMDLRRLRSLRLGIIDDFDGEVTPKLAVALAAMLTPCDLSLRTALSHTILADVAERRIDLGVAARAHDLPEGVVETPLLRDPFVLAVPHGRLPGPPDSIAALGSLPFLRYEKSQIIGRQIATHLARLKLAPQGRIELDSNQALFGLVANGAGWAITTPLGYLRARRFHGQVDLYPLPFAGFSRVISLFHQSDWTDEVSGVIGGTLRGILRRQVVEPGVSALPWLEGGLALLPTEPAPD</sequence>
<keyword evidence="7" id="KW-1185">Reference proteome</keyword>
<dbReference type="EMBL" id="JAPDOG010000023">
    <property type="protein sequence ID" value="MCW3783680.1"/>
    <property type="molecule type" value="Genomic_DNA"/>
</dbReference>
<dbReference type="RefSeq" id="WP_264773119.1">
    <property type="nucleotide sequence ID" value="NZ_JAPDOG010000023.1"/>
</dbReference>
<evidence type="ECO:0000256" key="1">
    <source>
        <dbReference type="ARBA" id="ARBA00009437"/>
    </source>
</evidence>
<evidence type="ECO:0000256" key="4">
    <source>
        <dbReference type="ARBA" id="ARBA00023163"/>
    </source>
</evidence>
<dbReference type="PANTHER" id="PTHR30126:SF39">
    <property type="entry name" value="HTH-TYPE TRANSCRIPTIONAL REGULATOR CYSL"/>
    <property type="match status" value="1"/>
</dbReference>
<comment type="caution">
    <text evidence="6">The sequence shown here is derived from an EMBL/GenBank/DDBJ whole genome shotgun (WGS) entry which is preliminary data.</text>
</comment>
<keyword evidence="4" id="KW-0804">Transcription</keyword>
<dbReference type="InterPro" id="IPR036388">
    <property type="entry name" value="WH-like_DNA-bd_sf"/>
</dbReference>
<keyword evidence="3" id="KW-0238">DNA-binding</keyword>
<dbReference type="SUPFAM" id="SSF53850">
    <property type="entry name" value="Periplasmic binding protein-like II"/>
    <property type="match status" value="1"/>
</dbReference>
<reference evidence="6 7" key="1">
    <citation type="submission" date="2022-10" db="EMBL/GenBank/DDBJ databases">
        <title>Defluviimonas sp. CAU 1641 isolated from mud.</title>
        <authorList>
            <person name="Kim W."/>
        </authorList>
    </citation>
    <scope>NUCLEOTIDE SEQUENCE [LARGE SCALE GENOMIC DNA]</scope>
    <source>
        <strain evidence="6 7">CAU 1641</strain>
    </source>
</reference>
<dbReference type="Pfam" id="PF03466">
    <property type="entry name" value="LysR_substrate"/>
    <property type="match status" value="1"/>
</dbReference>
<dbReference type="Gene3D" id="3.40.190.10">
    <property type="entry name" value="Periplasmic binding protein-like II"/>
    <property type="match status" value="2"/>
</dbReference>
<accession>A0ABT3J7L8</accession>
<dbReference type="PROSITE" id="PS50931">
    <property type="entry name" value="HTH_LYSR"/>
    <property type="match status" value="1"/>
</dbReference>
<gene>
    <name evidence="6" type="ORF">OM960_19265</name>
</gene>
<dbReference type="SUPFAM" id="SSF46785">
    <property type="entry name" value="Winged helix' DNA-binding domain"/>
    <property type="match status" value="1"/>
</dbReference>
<organism evidence="6 7">
    <name type="scientific">Defluviimonas salinarum</name>
    <dbReference type="NCBI Taxonomy" id="2992147"/>
    <lineage>
        <taxon>Bacteria</taxon>
        <taxon>Pseudomonadati</taxon>
        <taxon>Pseudomonadota</taxon>
        <taxon>Alphaproteobacteria</taxon>
        <taxon>Rhodobacterales</taxon>
        <taxon>Paracoccaceae</taxon>
        <taxon>Albidovulum</taxon>
    </lineage>
</organism>
<keyword evidence="2" id="KW-0805">Transcription regulation</keyword>
<proteinExistence type="inferred from homology"/>
<dbReference type="InterPro" id="IPR005119">
    <property type="entry name" value="LysR_subst-bd"/>
</dbReference>
<dbReference type="PANTHER" id="PTHR30126">
    <property type="entry name" value="HTH-TYPE TRANSCRIPTIONAL REGULATOR"/>
    <property type="match status" value="1"/>
</dbReference>
<dbReference type="InterPro" id="IPR000847">
    <property type="entry name" value="LysR_HTH_N"/>
</dbReference>
<evidence type="ECO:0000256" key="2">
    <source>
        <dbReference type="ARBA" id="ARBA00023015"/>
    </source>
</evidence>
<protein>
    <submittedName>
        <fullName evidence="6">LysR family transcriptional regulator</fullName>
    </submittedName>
</protein>
<dbReference type="Pfam" id="PF00126">
    <property type="entry name" value="HTH_1"/>
    <property type="match status" value="1"/>
</dbReference>
<comment type="similarity">
    <text evidence="1">Belongs to the LysR transcriptional regulatory family.</text>
</comment>
<evidence type="ECO:0000256" key="3">
    <source>
        <dbReference type="ARBA" id="ARBA00023125"/>
    </source>
</evidence>
<dbReference type="Proteomes" id="UP001207582">
    <property type="component" value="Unassembled WGS sequence"/>
</dbReference>